<dbReference type="RefSeq" id="WP_092132616.1">
    <property type="nucleotide sequence ID" value="NZ_FNQK01000004.1"/>
</dbReference>
<evidence type="ECO:0008006" key="3">
    <source>
        <dbReference type="Google" id="ProtNLM"/>
    </source>
</evidence>
<dbReference type="Gene3D" id="3.40.1260.10">
    <property type="entry name" value="DsrEFH-like"/>
    <property type="match status" value="1"/>
</dbReference>
<dbReference type="EMBL" id="FNQK01000004">
    <property type="protein sequence ID" value="SDZ92211.1"/>
    <property type="molecule type" value="Genomic_DNA"/>
</dbReference>
<proteinExistence type="predicted"/>
<evidence type="ECO:0000313" key="1">
    <source>
        <dbReference type="EMBL" id="SDZ92211.1"/>
    </source>
</evidence>
<dbReference type="Proteomes" id="UP000198846">
    <property type="component" value="Unassembled WGS sequence"/>
</dbReference>
<evidence type="ECO:0000313" key="2">
    <source>
        <dbReference type="Proteomes" id="UP000198846"/>
    </source>
</evidence>
<gene>
    <name evidence="1" type="ORF">SAMN04487990_10464</name>
</gene>
<dbReference type="InterPro" id="IPR027396">
    <property type="entry name" value="DsrEFH-like"/>
</dbReference>
<dbReference type="SUPFAM" id="SSF75169">
    <property type="entry name" value="DsrEFH-like"/>
    <property type="match status" value="1"/>
</dbReference>
<dbReference type="AlphaFoldDB" id="A0A1H3WZS5"/>
<reference evidence="2" key="1">
    <citation type="submission" date="2016-10" db="EMBL/GenBank/DDBJ databases">
        <authorList>
            <person name="Varghese N."/>
            <person name="Submissions S."/>
        </authorList>
    </citation>
    <scope>NUCLEOTIDE SEQUENCE [LARGE SCALE GENOMIC DNA]</scope>
    <source>
        <strain evidence="2">DSM 23842</strain>
    </source>
</reference>
<accession>A0A1H3WZS5</accession>
<organism evidence="1 2">
    <name type="scientific">Bizionia paragorgiae</name>
    <dbReference type="NCBI Taxonomy" id="283786"/>
    <lineage>
        <taxon>Bacteria</taxon>
        <taxon>Pseudomonadati</taxon>
        <taxon>Bacteroidota</taxon>
        <taxon>Flavobacteriia</taxon>
        <taxon>Flavobacteriales</taxon>
        <taxon>Flavobacteriaceae</taxon>
        <taxon>Bizionia</taxon>
    </lineage>
</organism>
<dbReference type="OrthoDB" id="1445762at2"/>
<protein>
    <recommendedName>
        <fullName evidence="3">DsrE/DsrF-like family protein</fullName>
    </recommendedName>
</protein>
<dbReference type="STRING" id="283786.SAMN04487990_10464"/>
<keyword evidence="2" id="KW-1185">Reference proteome</keyword>
<sequence length="141" mass="15846">MKTHLLNTVLIVTLLFGSFTLYGQEQSESKTNNYVVMTTKIPQLSPIILTAEALKKEDGPAFGRFIVIICGKNSGELTYKDKMYPFIRKAEKADVEIVACGFSLNKFKVDTTKLPKAIRTVENGILYNFQLQKQGYKSISL</sequence>
<name>A0A1H3WZS5_BIZPA</name>